<dbReference type="InterPro" id="IPR003124">
    <property type="entry name" value="WH2_dom"/>
</dbReference>
<dbReference type="GO" id="GO:0030041">
    <property type="term" value="P:actin filament polymerization"/>
    <property type="evidence" value="ECO:0007669"/>
    <property type="project" value="TreeGrafter"/>
</dbReference>
<feature type="compositionally biased region" description="Pro residues" evidence="1">
    <location>
        <begin position="254"/>
        <end position="264"/>
    </location>
</feature>
<evidence type="ECO:0000313" key="4">
    <source>
        <dbReference type="Proteomes" id="UP000018936"/>
    </source>
</evidence>
<dbReference type="CDD" id="cd21799">
    <property type="entry name" value="WH2_Wa_Cobl"/>
    <property type="match status" value="1"/>
</dbReference>
<evidence type="ECO:0000313" key="3">
    <source>
        <dbReference type="EMBL" id="ETE69992.1"/>
    </source>
</evidence>
<evidence type="ECO:0000256" key="1">
    <source>
        <dbReference type="SAM" id="MobiDB-lite"/>
    </source>
</evidence>
<accession>V8P800</accession>
<dbReference type="GO" id="GO:0044295">
    <property type="term" value="C:axonal growth cone"/>
    <property type="evidence" value="ECO:0007669"/>
    <property type="project" value="TreeGrafter"/>
</dbReference>
<feature type="non-terminal residue" evidence="3">
    <location>
        <position position="1003"/>
    </location>
</feature>
<proteinExistence type="predicted"/>
<feature type="region of interest" description="Disordered" evidence="1">
    <location>
        <begin position="192"/>
        <end position="221"/>
    </location>
</feature>
<dbReference type="OrthoDB" id="8882621at2759"/>
<dbReference type="PANTHER" id="PTHR47008">
    <property type="entry name" value="PROTEIN CORDON-BLEU"/>
    <property type="match status" value="1"/>
</dbReference>
<dbReference type="PROSITE" id="PS51082">
    <property type="entry name" value="WH2"/>
    <property type="match status" value="1"/>
</dbReference>
<reference evidence="3 4" key="1">
    <citation type="journal article" date="2013" name="Proc. Natl. Acad. Sci. U.S.A.">
        <title>The king cobra genome reveals dynamic gene evolution and adaptation in the snake venom system.</title>
        <authorList>
            <person name="Vonk F.J."/>
            <person name="Casewell N.R."/>
            <person name="Henkel C.V."/>
            <person name="Heimberg A.M."/>
            <person name="Jansen H.J."/>
            <person name="McCleary R.J."/>
            <person name="Kerkkamp H.M."/>
            <person name="Vos R.A."/>
            <person name="Guerreiro I."/>
            <person name="Calvete J.J."/>
            <person name="Wuster W."/>
            <person name="Woods A.E."/>
            <person name="Logan J.M."/>
            <person name="Harrison R.A."/>
            <person name="Castoe T.A."/>
            <person name="de Koning A.P."/>
            <person name="Pollock D.D."/>
            <person name="Yandell M."/>
            <person name="Calderon D."/>
            <person name="Renjifo C."/>
            <person name="Currier R.B."/>
            <person name="Salgado D."/>
            <person name="Pla D."/>
            <person name="Sanz L."/>
            <person name="Hyder A.S."/>
            <person name="Ribeiro J.M."/>
            <person name="Arntzen J.W."/>
            <person name="van den Thillart G.E."/>
            <person name="Boetzer M."/>
            <person name="Pirovano W."/>
            <person name="Dirks R.P."/>
            <person name="Spaink H.P."/>
            <person name="Duboule D."/>
            <person name="McGlinn E."/>
            <person name="Kini R.M."/>
            <person name="Richardson M.K."/>
        </authorList>
    </citation>
    <scope>NUCLEOTIDE SEQUENCE</scope>
    <source>
        <tissue evidence="3">Blood</tissue>
    </source>
</reference>
<dbReference type="GO" id="GO:0005886">
    <property type="term" value="C:plasma membrane"/>
    <property type="evidence" value="ECO:0007669"/>
    <property type="project" value="TreeGrafter"/>
</dbReference>
<dbReference type="Pfam" id="PF09469">
    <property type="entry name" value="Cobl"/>
    <property type="match status" value="1"/>
</dbReference>
<keyword evidence="4" id="KW-1185">Reference proteome</keyword>
<comment type="caution">
    <text evidence="3">The sequence shown here is derived from an EMBL/GenBank/DDBJ whole genome shotgun (WGS) entry which is preliminary data.</text>
</comment>
<dbReference type="SUPFAM" id="SSF54236">
    <property type="entry name" value="Ubiquitin-like"/>
    <property type="match status" value="1"/>
</dbReference>
<dbReference type="GO" id="GO:0051639">
    <property type="term" value="P:actin filament network formation"/>
    <property type="evidence" value="ECO:0007669"/>
    <property type="project" value="TreeGrafter"/>
</dbReference>
<dbReference type="GO" id="GO:1990357">
    <property type="term" value="C:terminal web"/>
    <property type="evidence" value="ECO:0007669"/>
    <property type="project" value="TreeGrafter"/>
</dbReference>
<dbReference type="InterPro" id="IPR039895">
    <property type="entry name" value="COBL-like"/>
</dbReference>
<dbReference type="Gene3D" id="3.10.20.90">
    <property type="entry name" value="Phosphatidylinositol 3-kinase Catalytic Subunit, Chain A, domain 1"/>
    <property type="match status" value="1"/>
</dbReference>
<feature type="region of interest" description="Disordered" evidence="1">
    <location>
        <begin position="554"/>
        <end position="573"/>
    </location>
</feature>
<name>V8P800_OPHHA</name>
<dbReference type="InterPro" id="IPR019025">
    <property type="entry name" value="Cordon-bleu_ubiquitin_domain"/>
</dbReference>
<sequence length="1003" mass="112530">MWSDQNILTMKENLIKTIVDILVVFPDGEEQKKTVHGSKPVMDLFVELCSQYHLNPAHYTFELQSGKTQQPVSYKPNTFIGTLDVQKILLKLKVPEEKKIKRPPPKIPERTVRLVVNYLKTQKTVVRVNPEVPLQSIIPIICEKCEVSQECIVLLRDTFTGEKLELTKSLNDLGIKELYAWNNKKEEVFHEEKMSQSSLQHEVKKKKRCAPPPPTPKMPNRFEEIENKRQSAIGNEQQVPQKPPRGNTRDPPQLVIPPPPSYPPPDKDTMDPAALHNEADVTDPTQLVSKRNVQLLHTYKEDTVEETKSFSSCSMPEWNIYDSKVINLLPIIVPLAFQNDDINSRDKSIDVEKTLAERDSVLVAKECSVNNASFKNDKSENVKQRADGRMIEAKIENTDMFMVAGIQKIQHALDKSLAVTENIRDDSKSQSVVFEMNSASSPLLQKSENPSDLSFPVPVTIIDEVPENYMVAHSNTEEEEKLFSKIETSENIPVRWTDLINFFNTNKNIESVNKGCVGTSTYSSKNLSQKFSTENIYENISDELNKCHLELKGASAKNPDEEESDPTQSPWHRNSKCKIYHSKTSPTTFTVVPPKPKIRDFNKNQSLYTGTIKIDELGNLVKPNEGGTRKIIVDATSKVTGFGTGKEYKRSHSMENQTEGLPLDHSVEAEITINSEQPNKTSRTEPDCIRSLKPGTWPIVGSSAENIVGPDETKVPSNTTQFSGKTVLASVTSRKDLMFQMPPKQSLNDYLTTTVANCNDLTQFETIQGRQYEELNKTEGMKTEMEPFSKGCILAAKYCPLKTEPAKTKELYSTTFSCSKNVSNTSPSCADLKVSNIKTPKHDKSTNSISGTFTIITANKNNLTEQELIHDLVQDVTDGEMTFVVIKKPPDQVSSPFLFSKPNADSSTTVFSSHVRSSNIPSTAMFNQAISEKDEKLGKAESNLCPNKIEDNIYNIFGPKKKFKSVTQKPLPKDTSLHNALMEAIQNAGGKDKLRKVFGSFDL</sequence>
<feature type="region of interest" description="Disordered" evidence="1">
    <location>
        <begin position="234"/>
        <end position="271"/>
    </location>
</feature>
<gene>
    <name evidence="3" type="primary">COBL</name>
    <name evidence="3" type="ORF">L345_04200</name>
</gene>
<dbReference type="GO" id="GO:0044294">
    <property type="term" value="C:dendritic growth cone"/>
    <property type="evidence" value="ECO:0007669"/>
    <property type="project" value="TreeGrafter"/>
</dbReference>
<dbReference type="GO" id="GO:0003785">
    <property type="term" value="F:actin monomer binding"/>
    <property type="evidence" value="ECO:0007669"/>
    <property type="project" value="InterPro"/>
</dbReference>
<organism evidence="3 4">
    <name type="scientific">Ophiophagus hannah</name>
    <name type="common">King cobra</name>
    <name type="synonym">Naja hannah</name>
    <dbReference type="NCBI Taxonomy" id="8665"/>
    <lineage>
        <taxon>Eukaryota</taxon>
        <taxon>Metazoa</taxon>
        <taxon>Chordata</taxon>
        <taxon>Craniata</taxon>
        <taxon>Vertebrata</taxon>
        <taxon>Euteleostomi</taxon>
        <taxon>Lepidosauria</taxon>
        <taxon>Squamata</taxon>
        <taxon>Bifurcata</taxon>
        <taxon>Unidentata</taxon>
        <taxon>Episquamata</taxon>
        <taxon>Toxicofera</taxon>
        <taxon>Serpentes</taxon>
        <taxon>Colubroidea</taxon>
        <taxon>Elapidae</taxon>
        <taxon>Elapinae</taxon>
        <taxon>Ophiophagus</taxon>
    </lineage>
</organism>
<dbReference type="PANTHER" id="PTHR47008:SF1">
    <property type="entry name" value="PROTEIN CORDON-BLEU"/>
    <property type="match status" value="1"/>
</dbReference>
<dbReference type="GO" id="GO:0001726">
    <property type="term" value="C:ruffle"/>
    <property type="evidence" value="ECO:0007669"/>
    <property type="project" value="TreeGrafter"/>
</dbReference>
<evidence type="ECO:0000259" key="2">
    <source>
        <dbReference type="PROSITE" id="PS51082"/>
    </source>
</evidence>
<dbReference type="GO" id="GO:0043025">
    <property type="term" value="C:neuronal cell body"/>
    <property type="evidence" value="ECO:0007669"/>
    <property type="project" value="TreeGrafter"/>
</dbReference>
<dbReference type="GO" id="GO:0005884">
    <property type="term" value="C:actin filament"/>
    <property type="evidence" value="ECO:0007669"/>
    <property type="project" value="TreeGrafter"/>
</dbReference>
<dbReference type="Proteomes" id="UP000018936">
    <property type="component" value="Unassembled WGS sequence"/>
</dbReference>
<dbReference type="AlphaFoldDB" id="V8P800"/>
<feature type="domain" description="WH2" evidence="2">
    <location>
        <begin position="977"/>
        <end position="997"/>
    </location>
</feature>
<dbReference type="EMBL" id="AZIM01000644">
    <property type="protein sequence ID" value="ETE69992.1"/>
    <property type="molecule type" value="Genomic_DNA"/>
</dbReference>
<protein>
    <submittedName>
        <fullName evidence="3">Protein cordon-bleu</fullName>
    </submittedName>
</protein>
<dbReference type="InterPro" id="IPR029071">
    <property type="entry name" value="Ubiquitin-like_domsf"/>
</dbReference>
<dbReference type="GO" id="GO:0048471">
    <property type="term" value="C:perinuclear region of cytoplasm"/>
    <property type="evidence" value="ECO:0007669"/>
    <property type="project" value="TreeGrafter"/>
</dbReference>